<evidence type="ECO:0000256" key="9">
    <source>
        <dbReference type="HAMAP-Rule" id="MF_00772"/>
    </source>
</evidence>
<keyword evidence="6 9" id="KW-0227">DNA damage</keyword>
<dbReference type="PANTHER" id="PTHR10815">
    <property type="entry name" value="METHYLATED-DNA--PROTEIN-CYSTEINE METHYLTRANSFERASE"/>
    <property type="match status" value="1"/>
</dbReference>
<organism evidence="12 13">
    <name type="scientific">Planosporangium mesophilum</name>
    <dbReference type="NCBI Taxonomy" id="689768"/>
    <lineage>
        <taxon>Bacteria</taxon>
        <taxon>Bacillati</taxon>
        <taxon>Actinomycetota</taxon>
        <taxon>Actinomycetes</taxon>
        <taxon>Micromonosporales</taxon>
        <taxon>Micromonosporaceae</taxon>
        <taxon>Planosporangium</taxon>
    </lineage>
</organism>
<dbReference type="FunFam" id="1.10.10.10:FF:000214">
    <property type="entry name" value="Methylated-DNA--protein-cysteine methyltransferase"/>
    <property type="match status" value="1"/>
</dbReference>
<evidence type="ECO:0000313" key="13">
    <source>
        <dbReference type="Proteomes" id="UP000599074"/>
    </source>
</evidence>
<sequence length="206" mass="22081">MRAFFWVSSRGLAVAGTPRAYVAARLDRVLRTPPGSERVHTGQMRWIVLSTPVGDLSVASAREAICRVEFGRVDARPGRAEGVDDAVLAAATAQLEEYFAGRRTAFELPLAEVGGSEFERAVRAELSRIPYGEMRTYGQVATAVGDPGAARAVGTACNRNPLPVLVPCHRVVGAGGKLVGFGGGLPRKRVLLELEARVRVERDFAP</sequence>
<comment type="subcellular location">
    <subcellularLocation>
        <location evidence="9">Cytoplasm</location>
    </subcellularLocation>
</comment>
<dbReference type="CDD" id="cd06445">
    <property type="entry name" value="ATase"/>
    <property type="match status" value="1"/>
</dbReference>
<comment type="miscellaneous">
    <text evidence="9">This enzyme catalyzes only one turnover and therefore is not strictly catalytic. According to one definition, an enzyme is a biocatalyst that acts repeatedly and over many reaction cycles.</text>
</comment>
<dbReference type="HAMAP" id="MF_00772">
    <property type="entry name" value="OGT"/>
    <property type="match status" value="1"/>
</dbReference>
<dbReference type="Gene3D" id="1.10.10.10">
    <property type="entry name" value="Winged helix-like DNA-binding domain superfamily/Winged helix DNA-binding domain"/>
    <property type="match status" value="1"/>
</dbReference>
<feature type="domain" description="Methylguanine DNA methyltransferase ribonuclease-like" evidence="11">
    <location>
        <begin position="44"/>
        <end position="110"/>
    </location>
</feature>
<evidence type="ECO:0000256" key="3">
    <source>
        <dbReference type="ARBA" id="ARBA00022490"/>
    </source>
</evidence>
<reference evidence="12" key="1">
    <citation type="submission" date="2021-01" db="EMBL/GenBank/DDBJ databases">
        <title>Whole genome shotgun sequence of Planosporangium mesophilum NBRC 109066.</title>
        <authorList>
            <person name="Komaki H."/>
            <person name="Tamura T."/>
        </authorList>
    </citation>
    <scope>NUCLEOTIDE SEQUENCE</scope>
    <source>
        <strain evidence="12">NBRC 109066</strain>
    </source>
</reference>
<dbReference type="EC" id="2.1.1.63" evidence="9"/>
<protein>
    <recommendedName>
        <fullName evidence="9">Methylated-DNA--protein-cysteine methyltransferase</fullName>
        <ecNumber evidence="9">2.1.1.63</ecNumber>
    </recommendedName>
    <alternativeName>
        <fullName evidence="9">6-O-methylguanine-DNA methyltransferase</fullName>
        <shortName evidence="9">MGMT</shortName>
    </alternativeName>
    <alternativeName>
        <fullName evidence="9">O-6-methylguanine-DNA-alkyltransferase</fullName>
    </alternativeName>
</protein>
<name>A0A8J3X2W4_9ACTN</name>
<dbReference type="InterPro" id="IPR036631">
    <property type="entry name" value="MGMT_N_sf"/>
</dbReference>
<dbReference type="InterPro" id="IPR001497">
    <property type="entry name" value="MethylDNA_cys_MeTrfase_AS"/>
</dbReference>
<accession>A0A8J3X2W4</accession>
<dbReference type="GO" id="GO:0032259">
    <property type="term" value="P:methylation"/>
    <property type="evidence" value="ECO:0007669"/>
    <property type="project" value="UniProtKB-KW"/>
</dbReference>
<dbReference type="SUPFAM" id="SSF53155">
    <property type="entry name" value="Methylated DNA-protein cysteine methyltransferase domain"/>
    <property type="match status" value="1"/>
</dbReference>
<evidence type="ECO:0000256" key="6">
    <source>
        <dbReference type="ARBA" id="ARBA00022763"/>
    </source>
</evidence>
<gene>
    <name evidence="12" type="ORF">Pme01_18900</name>
</gene>
<dbReference type="Gene3D" id="3.30.160.70">
    <property type="entry name" value="Methylated DNA-protein cysteine methyltransferase domain"/>
    <property type="match status" value="1"/>
</dbReference>
<dbReference type="GO" id="GO:0006307">
    <property type="term" value="P:DNA alkylation repair"/>
    <property type="evidence" value="ECO:0007669"/>
    <property type="project" value="UniProtKB-UniRule"/>
</dbReference>
<comment type="catalytic activity">
    <reaction evidence="1 9">
        <text>a 4-O-methyl-thymidine in DNA + L-cysteinyl-[protein] = a thymidine in DNA + S-methyl-L-cysteinyl-[protein]</text>
        <dbReference type="Rhea" id="RHEA:53428"/>
        <dbReference type="Rhea" id="RHEA-COMP:10131"/>
        <dbReference type="Rhea" id="RHEA-COMP:10132"/>
        <dbReference type="Rhea" id="RHEA-COMP:13555"/>
        <dbReference type="Rhea" id="RHEA-COMP:13556"/>
        <dbReference type="ChEBI" id="CHEBI:29950"/>
        <dbReference type="ChEBI" id="CHEBI:82612"/>
        <dbReference type="ChEBI" id="CHEBI:137386"/>
        <dbReference type="ChEBI" id="CHEBI:137387"/>
        <dbReference type="EC" id="2.1.1.63"/>
    </reaction>
</comment>
<evidence type="ECO:0000256" key="7">
    <source>
        <dbReference type="ARBA" id="ARBA00023204"/>
    </source>
</evidence>
<dbReference type="InterPro" id="IPR008332">
    <property type="entry name" value="MethylG_MeTrfase_N"/>
</dbReference>
<dbReference type="AlphaFoldDB" id="A0A8J3X2W4"/>
<dbReference type="GO" id="GO:0005737">
    <property type="term" value="C:cytoplasm"/>
    <property type="evidence" value="ECO:0007669"/>
    <property type="project" value="UniProtKB-SubCell"/>
</dbReference>
<dbReference type="GO" id="GO:0003908">
    <property type="term" value="F:methylated-DNA-[protein]-cysteine S-methyltransferase activity"/>
    <property type="evidence" value="ECO:0007669"/>
    <property type="project" value="UniProtKB-UniRule"/>
</dbReference>
<evidence type="ECO:0000256" key="1">
    <source>
        <dbReference type="ARBA" id="ARBA00001286"/>
    </source>
</evidence>
<dbReference type="InterPro" id="IPR023546">
    <property type="entry name" value="MGMT"/>
</dbReference>
<dbReference type="InterPro" id="IPR014048">
    <property type="entry name" value="MethylDNA_cys_MeTrfase_DNA-bd"/>
</dbReference>
<keyword evidence="13" id="KW-1185">Reference proteome</keyword>
<dbReference type="SUPFAM" id="SSF46767">
    <property type="entry name" value="Methylated DNA-protein cysteine methyltransferase, C-terminal domain"/>
    <property type="match status" value="1"/>
</dbReference>
<dbReference type="InterPro" id="IPR036388">
    <property type="entry name" value="WH-like_DNA-bd_sf"/>
</dbReference>
<comment type="function">
    <text evidence="9">Involved in the cellular defense against the biological effects of O6-methylguanine (O6-MeG) and O4-methylthymine (O4-MeT) in DNA. Repairs the methylated nucleobase in DNA by stoichiometrically transferring the methyl group to a cysteine residue in the enzyme. This is a suicide reaction: the enzyme is irreversibly inactivated.</text>
</comment>
<dbReference type="Pfam" id="PF02870">
    <property type="entry name" value="Methyltransf_1N"/>
    <property type="match status" value="1"/>
</dbReference>
<keyword evidence="3 9" id="KW-0963">Cytoplasm</keyword>
<keyword evidence="5 9" id="KW-0808">Transferase</keyword>
<evidence type="ECO:0000256" key="4">
    <source>
        <dbReference type="ARBA" id="ARBA00022603"/>
    </source>
</evidence>
<evidence type="ECO:0000256" key="5">
    <source>
        <dbReference type="ARBA" id="ARBA00022679"/>
    </source>
</evidence>
<dbReference type="EMBL" id="BOON01000017">
    <property type="protein sequence ID" value="GII22293.1"/>
    <property type="molecule type" value="Genomic_DNA"/>
</dbReference>
<keyword evidence="7 9" id="KW-0234">DNA repair</keyword>
<feature type="domain" description="Methylated-DNA-[protein]-cysteine S-methyltransferase DNA binding" evidence="10">
    <location>
        <begin position="117"/>
        <end position="196"/>
    </location>
</feature>
<comment type="catalytic activity">
    <reaction evidence="8 9">
        <text>a 6-O-methyl-2'-deoxyguanosine in DNA + L-cysteinyl-[protein] = S-methyl-L-cysteinyl-[protein] + a 2'-deoxyguanosine in DNA</text>
        <dbReference type="Rhea" id="RHEA:24000"/>
        <dbReference type="Rhea" id="RHEA-COMP:10131"/>
        <dbReference type="Rhea" id="RHEA-COMP:10132"/>
        <dbReference type="Rhea" id="RHEA-COMP:11367"/>
        <dbReference type="Rhea" id="RHEA-COMP:11368"/>
        <dbReference type="ChEBI" id="CHEBI:29950"/>
        <dbReference type="ChEBI" id="CHEBI:82612"/>
        <dbReference type="ChEBI" id="CHEBI:85445"/>
        <dbReference type="ChEBI" id="CHEBI:85448"/>
        <dbReference type="EC" id="2.1.1.63"/>
    </reaction>
</comment>
<dbReference type="NCBIfam" id="TIGR00589">
    <property type="entry name" value="ogt"/>
    <property type="match status" value="1"/>
</dbReference>
<evidence type="ECO:0000256" key="2">
    <source>
        <dbReference type="ARBA" id="ARBA00008711"/>
    </source>
</evidence>
<evidence type="ECO:0000259" key="11">
    <source>
        <dbReference type="Pfam" id="PF02870"/>
    </source>
</evidence>
<evidence type="ECO:0000313" key="12">
    <source>
        <dbReference type="EMBL" id="GII22293.1"/>
    </source>
</evidence>
<dbReference type="Proteomes" id="UP000599074">
    <property type="component" value="Unassembled WGS sequence"/>
</dbReference>
<evidence type="ECO:0000259" key="10">
    <source>
        <dbReference type="Pfam" id="PF01035"/>
    </source>
</evidence>
<evidence type="ECO:0000256" key="8">
    <source>
        <dbReference type="ARBA" id="ARBA00049348"/>
    </source>
</evidence>
<dbReference type="Pfam" id="PF01035">
    <property type="entry name" value="DNA_binding_1"/>
    <property type="match status" value="1"/>
</dbReference>
<proteinExistence type="inferred from homology"/>
<dbReference type="InterPro" id="IPR036217">
    <property type="entry name" value="MethylDNA_cys_MeTrfase_DNAb"/>
</dbReference>
<keyword evidence="4 9" id="KW-0489">Methyltransferase</keyword>
<comment type="similarity">
    <text evidence="2 9">Belongs to the MGMT family.</text>
</comment>
<feature type="active site" description="Nucleophile; methyl group acceptor" evidence="9">
    <location>
        <position position="168"/>
    </location>
</feature>
<comment type="caution">
    <text evidence="12">The sequence shown here is derived from an EMBL/GenBank/DDBJ whole genome shotgun (WGS) entry which is preliminary data.</text>
</comment>
<dbReference type="PROSITE" id="PS00374">
    <property type="entry name" value="MGMT"/>
    <property type="match status" value="1"/>
</dbReference>
<dbReference type="PANTHER" id="PTHR10815:SF13">
    <property type="entry name" value="METHYLATED-DNA--PROTEIN-CYSTEINE METHYLTRANSFERASE"/>
    <property type="match status" value="1"/>
</dbReference>